<reference evidence="2" key="1">
    <citation type="journal article" date="2017" name="Nat. Ecol. Evol.">
        <title>Genome expansion and lineage-specific genetic innovations in the forest pathogenic fungi Armillaria.</title>
        <authorList>
            <person name="Sipos G."/>
            <person name="Prasanna A.N."/>
            <person name="Walter M.C."/>
            <person name="O'Connor E."/>
            <person name="Balint B."/>
            <person name="Krizsan K."/>
            <person name="Kiss B."/>
            <person name="Hess J."/>
            <person name="Varga T."/>
            <person name="Slot J."/>
            <person name="Riley R."/>
            <person name="Boka B."/>
            <person name="Rigling D."/>
            <person name="Barry K."/>
            <person name="Lee J."/>
            <person name="Mihaltcheva S."/>
            <person name="LaButti K."/>
            <person name="Lipzen A."/>
            <person name="Waldron R."/>
            <person name="Moloney N.M."/>
            <person name="Sperisen C."/>
            <person name="Kredics L."/>
            <person name="Vagvoelgyi C."/>
            <person name="Patrignani A."/>
            <person name="Fitzpatrick D."/>
            <person name="Nagy I."/>
            <person name="Doyle S."/>
            <person name="Anderson J.B."/>
            <person name="Grigoriev I.V."/>
            <person name="Gueldener U."/>
            <person name="Muensterkoetter M."/>
            <person name="Nagy L.G."/>
        </authorList>
    </citation>
    <scope>NUCLEOTIDE SEQUENCE [LARGE SCALE GENOMIC DNA]</scope>
    <source>
        <strain evidence="2">Ar21-2</strain>
    </source>
</reference>
<dbReference type="GO" id="GO:0070291">
    <property type="term" value="P:N-acylethanolamine metabolic process"/>
    <property type="evidence" value="ECO:0007669"/>
    <property type="project" value="TreeGrafter"/>
</dbReference>
<sequence length="130" mass="14552">MSEGRQCGARKRSIKVTSRQRGLAHVFFRRAAALRRVQGPKRYTGLPCRIEDVPEVDVVAISHNQYNQYVPSSSAVAHDGLVGLSNVTARLVCPTFLGVRQRFGSFYLAMIPIRCTNRDIRVDYTLRTAG</sequence>
<protein>
    <submittedName>
        <fullName evidence="1">Uncharacterized protein</fullName>
    </submittedName>
</protein>
<dbReference type="EMBL" id="KZ293674">
    <property type="protein sequence ID" value="PBK88134.1"/>
    <property type="molecule type" value="Genomic_DNA"/>
</dbReference>
<dbReference type="Proteomes" id="UP000217790">
    <property type="component" value="Unassembled WGS sequence"/>
</dbReference>
<name>A0A2H3D317_ARMGA</name>
<keyword evidence="2" id="KW-1185">Reference proteome</keyword>
<proteinExistence type="predicted"/>
<dbReference type="PANTHER" id="PTHR15032:SF4">
    <property type="entry name" value="N-ACYL-PHOSPHATIDYLETHANOLAMINE-HYDROLYZING PHOSPHOLIPASE D"/>
    <property type="match status" value="1"/>
</dbReference>
<dbReference type="InParanoid" id="A0A2H3D317"/>
<dbReference type="AlphaFoldDB" id="A0A2H3D317"/>
<dbReference type="GO" id="GO:0070290">
    <property type="term" value="F:N-acylphosphatidylethanolamine-specific phospholipase D activity"/>
    <property type="evidence" value="ECO:0007669"/>
    <property type="project" value="TreeGrafter"/>
</dbReference>
<dbReference type="InterPro" id="IPR036866">
    <property type="entry name" value="RibonucZ/Hydroxyglut_hydro"/>
</dbReference>
<dbReference type="Gene3D" id="3.60.15.10">
    <property type="entry name" value="Ribonuclease Z/Hydroxyacylglutathione hydrolase-like"/>
    <property type="match status" value="1"/>
</dbReference>
<evidence type="ECO:0000313" key="2">
    <source>
        <dbReference type="Proteomes" id="UP000217790"/>
    </source>
</evidence>
<accession>A0A2H3D317</accession>
<evidence type="ECO:0000313" key="1">
    <source>
        <dbReference type="EMBL" id="PBK88134.1"/>
    </source>
</evidence>
<dbReference type="PANTHER" id="PTHR15032">
    <property type="entry name" value="N-ACYL-PHOSPHATIDYLETHANOLAMINE-HYDROLYZING PHOSPHOLIPASE D"/>
    <property type="match status" value="1"/>
</dbReference>
<gene>
    <name evidence="1" type="ORF">ARMGADRAFT_434058</name>
</gene>
<dbReference type="GO" id="GO:0070292">
    <property type="term" value="P:N-acylphosphatidylethanolamine metabolic process"/>
    <property type="evidence" value="ECO:0007669"/>
    <property type="project" value="TreeGrafter"/>
</dbReference>
<dbReference type="OrthoDB" id="10493316at2759"/>
<organism evidence="1 2">
    <name type="scientific">Armillaria gallica</name>
    <name type="common">Bulbous honey fungus</name>
    <name type="synonym">Armillaria bulbosa</name>
    <dbReference type="NCBI Taxonomy" id="47427"/>
    <lineage>
        <taxon>Eukaryota</taxon>
        <taxon>Fungi</taxon>
        <taxon>Dikarya</taxon>
        <taxon>Basidiomycota</taxon>
        <taxon>Agaricomycotina</taxon>
        <taxon>Agaricomycetes</taxon>
        <taxon>Agaricomycetidae</taxon>
        <taxon>Agaricales</taxon>
        <taxon>Marasmiineae</taxon>
        <taxon>Physalacriaceae</taxon>
        <taxon>Armillaria</taxon>
    </lineage>
</organism>
<dbReference type="GO" id="GO:0005737">
    <property type="term" value="C:cytoplasm"/>
    <property type="evidence" value="ECO:0007669"/>
    <property type="project" value="TreeGrafter"/>
</dbReference>